<dbReference type="EC" id="3.5.1.89" evidence="2"/>
<dbReference type="GO" id="GO:0005783">
    <property type="term" value="C:endoplasmic reticulum"/>
    <property type="evidence" value="ECO:0007669"/>
    <property type="project" value="TreeGrafter"/>
</dbReference>
<dbReference type="Pfam" id="PF02585">
    <property type="entry name" value="PIG-L"/>
    <property type="match status" value="1"/>
</dbReference>
<protein>
    <recommendedName>
        <fullName evidence="2">N-acetylglucosaminylphosphatidylinositol deacetylase</fullName>
        <ecNumber evidence="2">3.5.1.89</ecNumber>
    </recommendedName>
</protein>
<dbReference type="GO" id="GO:0000225">
    <property type="term" value="F:N-acetylglucosaminylphosphatidylinositol deacetylase activity"/>
    <property type="evidence" value="ECO:0007669"/>
    <property type="project" value="UniProtKB-EC"/>
</dbReference>
<dbReference type="SUPFAM" id="SSF102588">
    <property type="entry name" value="LmbE-like"/>
    <property type="match status" value="1"/>
</dbReference>
<dbReference type="InterPro" id="IPR001810">
    <property type="entry name" value="F-box_dom"/>
</dbReference>
<comment type="similarity">
    <text evidence="1">Belongs to the PIGL family.</text>
</comment>
<dbReference type="InterPro" id="IPR003737">
    <property type="entry name" value="GlcNAc_PI_deacetylase-related"/>
</dbReference>
<dbReference type="AlphaFoldDB" id="A0A8J2I9D7"/>
<dbReference type="GO" id="GO:0016020">
    <property type="term" value="C:membrane"/>
    <property type="evidence" value="ECO:0007669"/>
    <property type="project" value="GOC"/>
</dbReference>
<gene>
    <name evidence="5" type="ORF">ALTATR162_LOCUS10357</name>
</gene>
<sequence length="517" mass="58195">MNWTVWASVPVLIFVFWMYTSTLGASFPTLQNKRILLLIAHPDDEAMFFAPTLLALTRPERGNHVKILCLSSGDADGLGEIRKKELVKSGLQLGIGSKEDILVVEDKNFPDSMTVTWHPRLISNLLTTAFAPNMTSISSKEAPQATVDAIITFDAHGVSDHPNHKSLHDGAHTFLKALMHRHSGWECPVKLYTLTTTSIFRKYLSLLDAPITIIGAVVRKKELGGFPTPLLFVSSPVGYRTAQKAMTTAHESQMRWFRWGWISLSRYMVLNDLKKEKTAACFSSSRSAYIAQQAAKCAGEETHSNRKVSTKNRSQKPVPRAQGLHTMSSPPVLRLPVELHLEIVSLLDLSSKVNLAFTTRYFKSIIPPPTHVEFLAAEGTTWAKARQLYTCKGCIRFHHWKNFADDMRKGKWCRSGTQAHARFCLKCGVRDALYAPGTLLTICNRVNVLCSLCEILTDQIGDRDGRCAACSPGPSRNRNCGYFNNDDDDDWRPERASDRNHLRDMYDWSEEGRLHRY</sequence>
<dbReference type="GO" id="GO:0006506">
    <property type="term" value="P:GPI anchor biosynthetic process"/>
    <property type="evidence" value="ECO:0007669"/>
    <property type="project" value="UniProtKB-UniPathway"/>
</dbReference>
<dbReference type="InterPro" id="IPR036047">
    <property type="entry name" value="F-box-like_dom_sf"/>
</dbReference>
<dbReference type="Gene3D" id="3.40.50.10320">
    <property type="entry name" value="LmbE-like"/>
    <property type="match status" value="1"/>
</dbReference>
<feature type="region of interest" description="Disordered" evidence="3">
    <location>
        <begin position="301"/>
        <end position="325"/>
    </location>
</feature>
<dbReference type="OrthoDB" id="440160at2759"/>
<comment type="caution">
    <text evidence="5">The sequence shown here is derived from an EMBL/GenBank/DDBJ whole genome shotgun (WGS) entry which is preliminary data.</text>
</comment>
<evidence type="ECO:0000256" key="2">
    <source>
        <dbReference type="ARBA" id="ARBA00012176"/>
    </source>
</evidence>
<accession>A0A8J2I9D7</accession>
<organism evidence="5 6">
    <name type="scientific">Alternaria atra</name>
    <dbReference type="NCBI Taxonomy" id="119953"/>
    <lineage>
        <taxon>Eukaryota</taxon>
        <taxon>Fungi</taxon>
        <taxon>Dikarya</taxon>
        <taxon>Ascomycota</taxon>
        <taxon>Pezizomycotina</taxon>
        <taxon>Dothideomycetes</taxon>
        <taxon>Pleosporomycetidae</taxon>
        <taxon>Pleosporales</taxon>
        <taxon>Pleosporineae</taxon>
        <taxon>Pleosporaceae</taxon>
        <taxon>Alternaria</taxon>
        <taxon>Alternaria sect. Ulocladioides</taxon>
    </lineage>
</organism>
<reference evidence="5" key="1">
    <citation type="submission" date="2021-05" db="EMBL/GenBank/DDBJ databases">
        <authorList>
            <person name="Stam R."/>
        </authorList>
    </citation>
    <scope>NUCLEOTIDE SEQUENCE</scope>
    <source>
        <strain evidence="5">CS162</strain>
    </source>
</reference>
<dbReference type="PANTHER" id="PTHR12993:SF11">
    <property type="entry name" value="N-ACETYLGLUCOSAMINYL-PHOSPHATIDYLINOSITOL DE-N-ACETYLASE"/>
    <property type="match status" value="1"/>
</dbReference>
<dbReference type="EMBL" id="CAJRGZ010000027">
    <property type="protein sequence ID" value="CAG5182832.1"/>
    <property type="molecule type" value="Genomic_DNA"/>
</dbReference>
<evidence type="ECO:0000256" key="3">
    <source>
        <dbReference type="SAM" id="MobiDB-lite"/>
    </source>
</evidence>
<dbReference type="GeneID" id="67010509"/>
<name>A0A8J2I9D7_9PLEO</name>
<keyword evidence="6" id="KW-1185">Reference proteome</keyword>
<dbReference type="Proteomes" id="UP000676310">
    <property type="component" value="Unassembled WGS sequence"/>
</dbReference>
<dbReference type="SUPFAM" id="SSF81383">
    <property type="entry name" value="F-box domain"/>
    <property type="match status" value="1"/>
</dbReference>
<evidence type="ECO:0000313" key="6">
    <source>
        <dbReference type="Proteomes" id="UP000676310"/>
    </source>
</evidence>
<dbReference type="PANTHER" id="PTHR12993">
    <property type="entry name" value="N-ACETYLGLUCOSAMINYL-PHOSPHATIDYLINOSITOL DE-N-ACETYLASE-RELATED"/>
    <property type="match status" value="1"/>
</dbReference>
<feature type="compositionally biased region" description="Basic residues" evidence="3">
    <location>
        <begin position="305"/>
        <end position="314"/>
    </location>
</feature>
<dbReference type="RefSeq" id="XP_043173928.1">
    <property type="nucleotide sequence ID" value="XM_043317993.1"/>
</dbReference>
<dbReference type="PROSITE" id="PS50181">
    <property type="entry name" value="FBOX"/>
    <property type="match status" value="1"/>
</dbReference>
<evidence type="ECO:0000313" key="5">
    <source>
        <dbReference type="EMBL" id="CAG5182832.1"/>
    </source>
</evidence>
<dbReference type="UniPathway" id="UPA00196"/>
<proteinExistence type="inferred from homology"/>
<dbReference type="InterPro" id="IPR024078">
    <property type="entry name" value="LmbE-like_dom_sf"/>
</dbReference>
<evidence type="ECO:0000259" key="4">
    <source>
        <dbReference type="PROSITE" id="PS50181"/>
    </source>
</evidence>
<evidence type="ECO:0000256" key="1">
    <source>
        <dbReference type="ARBA" id="ARBA00006066"/>
    </source>
</evidence>
<feature type="domain" description="F-box" evidence="4">
    <location>
        <begin position="329"/>
        <end position="385"/>
    </location>
</feature>